<feature type="domain" description="EF-hand" evidence="4">
    <location>
        <begin position="51"/>
        <end position="86"/>
    </location>
</feature>
<dbReference type="KEGG" id="muo:115457886"/>
<dbReference type="InterPro" id="IPR013787">
    <property type="entry name" value="S100_Ca-bd_sub"/>
</dbReference>
<name>A0A6P7WZQ6_9AMPH</name>
<comment type="similarity">
    <text evidence="1">Belongs to the S-100 family.</text>
</comment>
<dbReference type="PANTHER" id="PTHR11639:SF134">
    <property type="entry name" value="PROTEIN S100-A1-RELATED"/>
    <property type="match status" value="1"/>
</dbReference>
<dbReference type="RefSeq" id="XP_030043419.1">
    <property type="nucleotide sequence ID" value="XM_030187559.1"/>
</dbReference>
<dbReference type="PROSITE" id="PS50222">
    <property type="entry name" value="EF_HAND_2"/>
    <property type="match status" value="1"/>
</dbReference>
<evidence type="ECO:0000256" key="2">
    <source>
        <dbReference type="ARBA" id="ARBA00022723"/>
    </source>
</evidence>
<sequence length="91" mass="10290">MSVQNLESALNFIRQKFYSYSGTDGDKSTLSANELGALARKEFPSLCRDPKSEEVLKSVLMDMDMDGDKKLNYKEFVLFLVCLSIVMDEGH</sequence>
<dbReference type="Pfam" id="PF01023">
    <property type="entry name" value="S_100"/>
    <property type="match status" value="1"/>
</dbReference>
<accession>A0A6P7WZQ6</accession>
<protein>
    <submittedName>
        <fullName evidence="6 7">Protein S100-A6</fullName>
    </submittedName>
</protein>
<dbReference type="SUPFAM" id="SSF47473">
    <property type="entry name" value="EF-hand"/>
    <property type="match status" value="1"/>
</dbReference>
<dbReference type="AlphaFoldDB" id="A0A6P7WZQ6"/>
<dbReference type="Gene3D" id="1.10.238.10">
    <property type="entry name" value="EF-hand"/>
    <property type="match status" value="1"/>
</dbReference>
<keyword evidence="3" id="KW-0106">Calcium</keyword>
<dbReference type="Proteomes" id="UP000515156">
    <property type="component" value="Chromosome 14"/>
</dbReference>
<dbReference type="PANTHER" id="PTHR11639">
    <property type="entry name" value="S100 CALCIUM-BINDING PROTEIN"/>
    <property type="match status" value="1"/>
</dbReference>
<evidence type="ECO:0000313" key="6">
    <source>
        <dbReference type="RefSeq" id="XP_030043419.1"/>
    </source>
</evidence>
<evidence type="ECO:0000313" key="7">
    <source>
        <dbReference type="RefSeq" id="XP_030043420.1"/>
    </source>
</evidence>
<proteinExistence type="inferred from homology"/>
<evidence type="ECO:0000313" key="5">
    <source>
        <dbReference type="Proteomes" id="UP000515156"/>
    </source>
</evidence>
<keyword evidence="2" id="KW-0479">Metal-binding</keyword>
<dbReference type="InterPro" id="IPR002048">
    <property type="entry name" value="EF_hand_dom"/>
</dbReference>
<dbReference type="CTD" id="6277"/>
<dbReference type="InterPro" id="IPR011992">
    <property type="entry name" value="EF-hand-dom_pair"/>
</dbReference>
<dbReference type="OrthoDB" id="8881129at2759"/>
<reference evidence="6 7" key="1">
    <citation type="submission" date="2025-04" db="UniProtKB">
        <authorList>
            <consortium name="RefSeq"/>
        </authorList>
    </citation>
    <scope>IDENTIFICATION</scope>
</reference>
<keyword evidence="5" id="KW-1185">Reference proteome</keyword>
<dbReference type="InterPro" id="IPR018247">
    <property type="entry name" value="EF_Hand_1_Ca_BS"/>
</dbReference>
<organism evidence="5 6">
    <name type="scientific">Microcaecilia unicolor</name>
    <dbReference type="NCBI Taxonomy" id="1415580"/>
    <lineage>
        <taxon>Eukaryota</taxon>
        <taxon>Metazoa</taxon>
        <taxon>Chordata</taxon>
        <taxon>Craniata</taxon>
        <taxon>Vertebrata</taxon>
        <taxon>Euteleostomi</taxon>
        <taxon>Amphibia</taxon>
        <taxon>Gymnophiona</taxon>
        <taxon>Siphonopidae</taxon>
        <taxon>Microcaecilia</taxon>
    </lineage>
</organism>
<dbReference type="SMART" id="SM01394">
    <property type="entry name" value="S_100"/>
    <property type="match status" value="1"/>
</dbReference>
<gene>
    <name evidence="6 7" type="primary">S100A6</name>
</gene>
<dbReference type="GO" id="GO:0048306">
    <property type="term" value="F:calcium-dependent protein binding"/>
    <property type="evidence" value="ECO:0007669"/>
    <property type="project" value="TreeGrafter"/>
</dbReference>
<dbReference type="RefSeq" id="XP_030043420.1">
    <property type="nucleotide sequence ID" value="XM_030187560.1"/>
</dbReference>
<dbReference type="GO" id="GO:0005509">
    <property type="term" value="F:calcium ion binding"/>
    <property type="evidence" value="ECO:0007669"/>
    <property type="project" value="InterPro"/>
</dbReference>
<evidence type="ECO:0000256" key="1">
    <source>
        <dbReference type="ARBA" id="ARBA00007323"/>
    </source>
</evidence>
<evidence type="ECO:0000259" key="4">
    <source>
        <dbReference type="PROSITE" id="PS50222"/>
    </source>
</evidence>
<dbReference type="PROSITE" id="PS00018">
    <property type="entry name" value="EF_HAND_1"/>
    <property type="match status" value="1"/>
</dbReference>
<evidence type="ECO:0000256" key="3">
    <source>
        <dbReference type="ARBA" id="ARBA00022837"/>
    </source>
</evidence>
<dbReference type="GeneID" id="115457886"/>